<evidence type="ECO:0000256" key="2">
    <source>
        <dbReference type="ARBA" id="ARBA00022741"/>
    </source>
</evidence>
<keyword evidence="6" id="KW-0238">DNA-binding</keyword>
<keyword evidence="5 12" id="KW-0067">ATP-binding</keyword>
<comment type="catalytic activity">
    <reaction evidence="8">
        <text>Couples ATP hydrolysis with the unwinding of duplex DNA by translocating in the 3'-5' direction.</text>
        <dbReference type="EC" id="5.6.2.4"/>
    </reaction>
</comment>
<dbReference type="InterPro" id="IPR014016">
    <property type="entry name" value="UvrD-like_ATP-bd"/>
</dbReference>
<evidence type="ECO:0000256" key="11">
    <source>
        <dbReference type="ARBA" id="ARBA00048988"/>
    </source>
</evidence>
<evidence type="ECO:0000256" key="3">
    <source>
        <dbReference type="ARBA" id="ARBA00022801"/>
    </source>
</evidence>
<dbReference type="RefSeq" id="WP_087633960.1">
    <property type="nucleotide sequence ID" value="NZ_FCNZ02000076.1"/>
</dbReference>
<evidence type="ECO:0000256" key="7">
    <source>
        <dbReference type="ARBA" id="ARBA00023235"/>
    </source>
</evidence>
<proteinExistence type="inferred from homology"/>
<evidence type="ECO:0000256" key="5">
    <source>
        <dbReference type="ARBA" id="ARBA00022840"/>
    </source>
</evidence>
<dbReference type="PANTHER" id="PTHR11070:SF2">
    <property type="entry name" value="ATP-DEPENDENT DNA HELICASE SRS2"/>
    <property type="match status" value="1"/>
</dbReference>
<comment type="caution">
    <text evidence="14">The sequence shown here is derived from an EMBL/GenBank/DDBJ whole genome shotgun (WGS) entry which is preliminary data.</text>
</comment>
<reference evidence="14" key="1">
    <citation type="submission" date="2016-01" db="EMBL/GenBank/DDBJ databases">
        <authorList>
            <person name="Peeters Charlotte."/>
        </authorList>
    </citation>
    <scope>NUCLEOTIDE SEQUENCE</scope>
    <source>
        <strain evidence="14">LMG 22936</strain>
    </source>
</reference>
<keyword evidence="3 12" id="KW-0378">Hydrolase</keyword>
<dbReference type="Gene3D" id="3.40.50.300">
    <property type="entry name" value="P-loop containing nucleotide triphosphate hydrolases"/>
    <property type="match status" value="2"/>
</dbReference>
<evidence type="ECO:0000256" key="9">
    <source>
        <dbReference type="ARBA" id="ARBA00034808"/>
    </source>
</evidence>
<evidence type="ECO:0000259" key="13">
    <source>
        <dbReference type="PROSITE" id="PS51198"/>
    </source>
</evidence>
<dbReference type="Gene3D" id="1.10.10.2910">
    <property type="match status" value="1"/>
</dbReference>
<dbReference type="Gene3D" id="1.10.486.10">
    <property type="entry name" value="PCRA, domain 4"/>
    <property type="match status" value="1"/>
</dbReference>
<dbReference type="Pfam" id="PF00580">
    <property type="entry name" value="UvrD-helicase"/>
    <property type="match status" value="1"/>
</dbReference>
<feature type="domain" description="UvrD-like helicase ATP-binding" evidence="13">
    <location>
        <begin position="192"/>
        <end position="492"/>
    </location>
</feature>
<dbReference type="Gene3D" id="1.10.10.160">
    <property type="match status" value="1"/>
</dbReference>
<dbReference type="GO" id="GO:0043138">
    <property type="term" value="F:3'-5' DNA helicase activity"/>
    <property type="evidence" value="ECO:0007669"/>
    <property type="project" value="UniProtKB-EC"/>
</dbReference>
<keyword evidence="2 12" id="KW-0547">Nucleotide-binding</keyword>
<dbReference type="STRING" id="326475.AWB66_06303"/>
<dbReference type="GO" id="GO:0016887">
    <property type="term" value="F:ATP hydrolysis activity"/>
    <property type="evidence" value="ECO:0007669"/>
    <property type="project" value="RHEA"/>
</dbReference>
<dbReference type="PROSITE" id="PS51198">
    <property type="entry name" value="UVRD_HELICASE_ATP_BIND"/>
    <property type="match status" value="1"/>
</dbReference>
<comment type="catalytic activity">
    <reaction evidence="11">
        <text>ATP + H2O = ADP + phosphate + H(+)</text>
        <dbReference type="Rhea" id="RHEA:13065"/>
        <dbReference type="ChEBI" id="CHEBI:15377"/>
        <dbReference type="ChEBI" id="CHEBI:15378"/>
        <dbReference type="ChEBI" id="CHEBI:30616"/>
        <dbReference type="ChEBI" id="CHEBI:43474"/>
        <dbReference type="ChEBI" id="CHEBI:456216"/>
        <dbReference type="EC" id="5.6.2.4"/>
    </reaction>
</comment>
<evidence type="ECO:0000256" key="8">
    <source>
        <dbReference type="ARBA" id="ARBA00034617"/>
    </source>
</evidence>
<evidence type="ECO:0000256" key="10">
    <source>
        <dbReference type="ARBA" id="ARBA00034923"/>
    </source>
</evidence>
<dbReference type="EMBL" id="FCNZ02000076">
    <property type="protein sequence ID" value="SAL80720.1"/>
    <property type="molecule type" value="Genomic_DNA"/>
</dbReference>
<keyword evidence="4 12" id="KW-0347">Helicase</keyword>
<organism evidence="14 15">
    <name type="scientific">Caballeronia telluris</name>
    <dbReference type="NCBI Taxonomy" id="326475"/>
    <lineage>
        <taxon>Bacteria</taxon>
        <taxon>Pseudomonadati</taxon>
        <taxon>Pseudomonadota</taxon>
        <taxon>Betaproteobacteria</taxon>
        <taxon>Burkholderiales</taxon>
        <taxon>Burkholderiaceae</taxon>
        <taxon>Caballeronia</taxon>
    </lineage>
</organism>
<dbReference type="InterPro" id="IPR000212">
    <property type="entry name" value="DNA_helicase_UvrD/REP"/>
</dbReference>
<keyword evidence="15" id="KW-1185">Reference proteome</keyword>
<sequence length="648" mass="73654">MNPFERARTEGLKVRQQLLKHCSTNLPSSVELLSFVEDELELCVEKVPPTYAALGGGGAVLRRKECFIYVRDTVTDNEHVYLVAHELGHWRLDADRPEFTIADLKALMGNEGTPAAIKVEAYGARERQELQANVFARELLLPREVAATLWHQGKGPREIARTLVLPLELVRQQLLDAVLLPKATPVSPRDLPCPSPDQKSAAEAPERFVNVVAGPGTGKTTTLVHRVKYLIEQRNVDPSRILVLTFTNKAAFELIERLRVAGIQRAADVWAGTFHAFGLEFLRKYHQLFGLDQDVMVADRLHETTLLVRNLPTIDLQYFLRVEDPYDWLQTVLRCIQRLKEELVSPDEYRRHLQLLEPISDELQRERADIATLYELHERVLRETKMVDFVDLVAKPALHIRDDRDSVAEFANRFEHVLVDEYQDVTEAMVALVRQLAVRAKSLWVVGDVRQAVHHWRGASVRSLMKFEQSFRGGGDTSTARKYSLDSNRRSSQEILELFSEAGRVHTLQDELPLDEMHAVNGKSSYLPKLISCVERTDIAEAIAQEVLERNHEGIPFRDQAILCKRSADIEFMSDYLRRAEIPVLHIGELAQRPEVKRLVCLMQLLCEREPRALVGLANVAGLSMPWADILELLVKRPGNVGDFGSWL</sequence>
<accession>A0A158KJI8</accession>
<dbReference type="Proteomes" id="UP000054717">
    <property type="component" value="Unassembled WGS sequence"/>
</dbReference>
<dbReference type="Pfam" id="PF13361">
    <property type="entry name" value="UvrD_C"/>
    <property type="match status" value="1"/>
</dbReference>
<dbReference type="AlphaFoldDB" id="A0A158KJI8"/>
<dbReference type="CDD" id="cd17932">
    <property type="entry name" value="DEXQc_UvrD"/>
    <property type="match status" value="1"/>
</dbReference>
<dbReference type="GO" id="GO:0000725">
    <property type="term" value="P:recombinational repair"/>
    <property type="evidence" value="ECO:0007669"/>
    <property type="project" value="TreeGrafter"/>
</dbReference>
<feature type="binding site" evidence="12">
    <location>
        <begin position="213"/>
        <end position="220"/>
    </location>
    <ligand>
        <name>ATP</name>
        <dbReference type="ChEBI" id="CHEBI:30616"/>
    </ligand>
</feature>
<dbReference type="InterPro" id="IPR014017">
    <property type="entry name" value="DNA_helicase_UvrD-like_C"/>
</dbReference>
<dbReference type="InterPro" id="IPR010359">
    <property type="entry name" value="IrrE_HExxH"/>
</dbReference>
<dbReference type="GO" id="GO:0005829">
    <property type="term" value="C:cytosol"/>
    <property type="evidence" value="ECO:0007669"/>
    <property type="project" value="TreeGrafter"/>
</dbReference>
<evidence type="ECO:0000256" key="12">
    <source>
        <dbReference type="PROSITE-ProRule" id="PRU00560"/>
    </source>
</evidence>
<dbReference type="InterPro" id="IPR027417">
    <property type="entry name" value="P-loop_NTPase"/>
</dbReference>
<gene>
    <name evidence="14" type="ORF">AWB66_06303</name>
</gene>
<evidence type="ECO:0000256" key="4">
    <source>
        <dbReference type="ARBA" id="ARBA00022806"/>
    </source>
</evidence>
<evidence type="ECO:0000256" key="1">
    <source>
        <dbReference type="ARBA" id="ARBA00009922"/>
    </source>
</evidence>
<dbReference type="Pfam" id="PF06114">
    <property type="entry name" value="Peptidase_M78"/>
    <property type="match status" value="1"/>
</dbReference>
<evidence type="ECO:0000256" key="6">
    <source>
        <dbReference type="ARBA" id="ARBA00023125"/>
    </source>
</evidence>
<dbReference type="PANTHER" id="PTHR11070">
    <property type="entry name" value="UVRD / RECB / PCRA DNA HELICASE FAMILY MEMBER"/>
    <property type="match status" value="1"/>
</dbReference>
<dbReference type="GO" id="GO:0005524">
    <property type="term" value="F:ATP binding"/>
    <property type="evidence" value="ECO:0007669"/>
    <property type="project" value="UniProtKB-UniRule"/>
</dbReference>
<keyword evidence="7" id="KW-0413">Isomerase</keyword>
<name>A0A158KJI8_9BURK</name>
<dbReference type="InterPro" id="IPR013986">
    <property type="entry name" value="DExx_box_DNA_helicase_dom_sf"/>
</dbReference>
<protein>
    <recommendedName>
        <fullName evidence="9">DNA 3'-5' helicase</fullName>
        <ecNumber evidence="9">5.6.2.4</ecNumber>
    </recommendedName>
    <alternativeName>
        <fullName evidence="10">DNA 3'-5' helicase II</fullName>
    </alternativeName>
</protein>
<dbReference type="SUPFAM" id="SSF52540">
    <property type="entry name" value="P-loop containing nucleoside triphosphate hydrolases"/>
    <property type="match status" value="1"/>
</dbReference>
<evidence type="ECO:0000313" key="14">
    <source>
        <dbReference type="EMBL" id="SAL80720.1"/>
    </source>
</evidence>
<evidence type="ECO:0000313" key="15">
    <source>
        <dbReference type="Proteomes" id="UP000054717"/>
    </source>
</evidence>
<dbReference type="GO" id="GO:0003677">
    <property type="term" value="F:DNA binding"/>
    <property type="evidence" value="ECO:0007669"/>
    <property type="project" value="UniProtKB-KW"/>
</dbReference>
<comment type="similarity">
    <text evidence="1">Belongs to the helicase family. UvrD subfamily.</text>
</comment>
<dbReference type="EC" id="5.6.2.4" evidence="9"/>